<comment type="similarity">
    <text evidence="2">Belongs to the UQCRQ/QCR8 family.</text>
</comment>
<evidence type="ECO:0000313" key="11">
    <source>
        <dbReference type="EMBL" id="GBG32123.1"/>
    </source>
</evidence>
<dbReference type="EMBL" id="BEYU01000115">
    <property type="protein sequence ID" value="GBG32123.1"/>
    <property type="molecule type" value="Genomic_DNA"/>
</dbReference>
<keyword evidence="12" id="KW-1185">Reference proteome</keyword>
<dbReference type="InParanoid" id="A0A2R5GU00"/>
<keyword evidence="5" id="KW-0812">Transmembrane</keyword>
<keyword evidence="4" id="KW-0679">Respiratory chain</keyword>
<dbReference type="OrthoDB" id="41974at2759"/>
<accession>A0A2R5GU00</accession>
<evidence type="ECO:0000256" key="7">
    <source>
        <dbReference type="ARBA" id="ARBA00022982"/>
    </source>
</evidence>
<dbReference type="InterPro" id="IPR036642">
    <property type="entry name" value="Cyt_bc1_su8_sf"/>
</dbReference>
<comment type="caution">
    <text evidence="11">The sequence shown here is derived from an EMBL/GenBank/DDBJ whole genome shotgun (WGS) entry which is preliminary data.</text>
</comment>
<keyword evidence="7" id="KW-0249">Electron transport</keyword>
<organism evidence="11 12">
    <name type="scientific">Hondaea fermentalgiana</name>
    <dbReference type="NCBI Taxonomy" id="2315210"/>
    <lineage>
        <taxon>Eukaryota</taxon>
        <taxon>Sar</taxon>
        <taxon>Stramenopiles</taxon>
        <taxon>Bigyra</taxon>
        <taxon>Labyrinthulomycetes</taxon>
        <taxon>Thraustochytrida</taxon>
        <taxon>Thraustochytriidae</taxon>
        <taxon>Hondaea</taxon>
    </lineage>
</organism>
<reference evidence="11 12" key="1">
    <citation type="submission" date="2017-12" db="EMBL/GenBank/DDBJ databases">
        <title>Sequencing, de novo assembly and annotation of complete genome of a new Thraustochytrid species, strain FCC1311.</title>
        <authorList>
            <person name="Sedici K."/>
            <person name="Godart F."/>
            <person name="Aiese Cigliano R."/>
            <person name="Sanseverino W."/>
            <person name="Barakat M."/>
            <person name="Ortet P."/>
            <person name="Marechal E."/>
            <person name="Cagnac O."/>
            <person name="Amato A."/>
        </authorList>
    </citation>
    <scope>NUCLEOTIDE SEQUENCE [LARGE SCALE GENOMIC DNA]</scope>
</reference>
<dbReference type="AlphaFoldDB" id="A0A2R5GU00"/>
<sequence length="87" mass="9995">MAPPMKNVHPGLAKLWKKYKPINGLVTRTVSPYQQDFITPWVKTWPEKMKHKISDNLFDVGPGVLVLFGTVAWADATFESEMKKHRD</sequence>
<proteinExistence type="inferred from homology"/>
<evidence type="ECO:0000256" key="3">
    <source>
        <dbReference type="ARBA" id="ARBA00022448"/>
    </source>
</evidence>
<evidence type="ECO:0000256" key="6">
    <source>
        <dbReference type="ARBA" id="ARBA00022792"/>
    </source>
</evidence>
<keyword evidence="8" id="KW-1133">Transmembrane helix</keyword>
<evidence type="ECO:0000256" key="9">
    <source>
        <dbReference type="ARBA" id="ARBA00023128"/>
    </source>
</evidence>
<dbReference type="Pfam" id="PF10890">
    <property type="entry name" value="Cyt_b-c1_8"/>
    <property type="match status" value="1"/>
</dbReference>
<dbReference type="InterPro" id="IPR020101">
    <property type="entry name" value="Cyt_b-c1_8-plants"/>
</dbReference>
<dbReference type="Proteomes" id="UP000241890">
    <property type="component" value="Unassembled WGS sequence"/>
</dbReference>
<dbReference type="GO" id="GO:0045275">
    <property type="term" value="C:respiratory chain complex III"/>
    <property type="evidence" value="ECO:0007669"/>
    <property type="project" value="InterPro"/>
</dbReference>
<keyword evidence="9" id="KW-0496">Mitochondrion</keyword>
<dbReference type="GO" id="GO:0005743">
    <property type="term" value="C:mitochondrial inner membrane"/>
    <property type="evidence" value="ECO:0007669"/>
    <property type="project" value="UniProtKB-SubCell"/>
</dbReference>
<evidence type="ECO:0000256" key="1">
    <source>
        <dbReference type="ARBA" id="ARBA00004434"/>
    </source>
</evidence>
<comment type="subcellular location">
    <subcellularLocation>
        <location evidence="1">Mitochondrion inner membrane</location>
        <topology evidence="1">Single-pass membrane protein</topology>
    </subcellularLocation>
</comment>
<evidence type="ECO:0000313" key="12">
    <source>
        <dbReference type="Proteomes" id="UP000241890"/>
    </source>
</evidence>
<keyword evidence="6" id="KW-0999">Mitochondrion inner membrane</keyword>
<dbReference type="GO" id="GO:0006122">
    <property type="term" value="P:mitochondrial electron transport, ubiquinol to cytochrome c"/>
    <property type="evidence" value="ECO:0007669"/>
    <property type="project" value="InterPro"/>
</dbReference>
<evidence type="ECO:0000256" key="5">
    <source>
        <dbReference type="ARBA" id="ARBA00022692"/>
    </source>
</evidence>
<dbReference type="SUPFAM" id="SSF81508">
    <property type="entry name" value="Ubiquinone-binding protein QP-C of cytochrome bc1 complex (Ubiquinol-cytochrome c reductase)"/>
    <property type="match status" value="1"/>
</dbReference>
<evidence type="ECO:0000256" key="8">
    <source>
        <dbReference type="ARBA" id="ARBA00022989"/>
    </source>
</evidence>
<gene>
    <name evidence="11" type="ORF">FCC1311_083482</name>
</gene>
<keyword evidence="3" id="KW-0813">Transport</keyword>
<evidence type="ECO:0000256" key="2">
    <source>
        <dbReference type="ARBA" id="ARBA00007668"/>
    </source>
</evidence>
<keyword evidence="10" id="KW-0472">Membrane</keyword>
<dbReference type="Gene3D" id="1.20.5.210">
    <property type="entry name" value="Cytochrome b-c1 complex subunit 8"/>
    <property type="match status" value="1"/>
</dbReference>
<evidence type="ECO:0000256" key="10">
    <source>
        <dbReference type="ARBA" id="ARBA00023136"/>
    </source>
</evidence>
<name>A0A2R5GU00_9STRA</name>
<protein>
    <submittedName>
        <fullName evidence="11">Cytochrome b-c1 complex subunit 8</fullName>
    </submittedName>
</protein>
<evidence type="ECO:0000256" key="4">
    <source>
        <dbReference type="ARBA" id="ARBA00022660"/>
    </source>
</evidence>